<dbReference type="EnsemblFungi" id="MAPG_09938T0">
    <property type="protein sequence ID" value="MAPG_09938T0"/>
    <property type="gene ID" value="MAPG_09938"/>
</dbReference>
<dbReference type="EMBL" id="GL876977">
    <property type="protein sequence ID" value="KLU91418.1"/>
    <property type="molecule type" value="Genomic_DNA"/>
</dbReference>
<keyword evidence="4" id="KW-1185">Reference proteome</keyword>
<dbReference type="OMA" id="KNCWASP"/>
<evidence type="ECO:0000256" key="1">
    <source>
        <dbReference type="SAM" id="MobiDB-lite"/>
    </source>
</evidence>
<feature type="compositionally biased region" description="Polar residues" evidence="1">
    <location>
        <begin position="51"/>
        <end position="60"/>
    </location>
</feature>
<evidence type="ECO:0000313" key="4">
    <source>
        <dbReference type="Proteomes" id="UP000011715"/>
    </source>
</evidence>
<organism evidence="3 4">
    <name type="scientific">Magnaporthiopsis poae (strain ATCC 64411 / 73-15)</name>
    <name type="common">Kentucky bluegrass fungus</name>
    <name type="synonym">Magnaporthe poae</name>
    <dbReference type="NCBI Taxonomy" id="644358"/>
    <lineage>
        <taxon>Eukaryota</taxon>
        <taxon>Fungi</taxon>
        <taxon>Dikarya</taxon>
        <taxon>Ascomycota</taxon>
        <taxon>Pezizomycotina</taxon>
        <taxon>Sordariomycetes</taxon>
        <taxon>Sordariomycetidae</taxon>
        <taxon>Magnaporthales</taxon>
        <taxon>Magnaporthaceae</taxon>
        <taxon>Magnaporthiopsis</taxon>
    </lineage>
</organism>
<reference evidence="3" key="4">
    <citation type="journal article" date="2015" name="G3 (Bethesda)">
        <title>Genome sequences of three phytopathogenic species of the Magnaporthaceae family of fungi.</title>
        <authorList>
            <person name="Okagaki L.H."/>
            <person name="Nunes C.C."/>
            <person name="Sailsbery J."/>
            <person name="Clay B."/>
            <person name="Brown D."/>
            <person name="John T."/>
            <person name="Oh Y."/>
            <person name="Young N."/>
            <person name="Fitzgerald M."/>
            <person name="Haas B.J."/>
            <person name="Zeng Q."/>
            <person name="Young S."/>
            <person name="Adiconis X."/>
            <person name="Fan L."/>
            <person name="Levin J.Z."/>
            <person name="Mitchell T.K."/>
            <person name="Okubara P.A."/>
            <person name="Farman M.L."/>
            <person name="Kohn L.M."/>
            <person name="Birren B."/>
            <person name="Ma L.-J."/>
            <person name="Dean R.A."/>
        </authorList>
    </citation>
    <scope>NUCLEOTIDE SEQUENCE</scope>
    <source>
        <strain evidence="3">ATCC 64411 / 73-15</strain>
    </source>
</reference>
<name>A0A0C4EB91_MAGP6</name>
<dbReference type="Proteomes" id="UP000011715">
    <property type="component" value="Unassembled WGS sequence"/>
</dbReference>
<dbReference type="OrthoDB" id="4194555at2759"/>
<accession>A0A0C4EB91</accession>
<sequence>MSENTTPHDRASMANGQPDTAEHAERAQAVMMTLPFMPKRERCPEDGQGSIKDTLSASNDPNPTASAALLWPRPHRPRWPLGHVPVEIFQLICGFLPRESVQTLRLVCSEFDHMVSAHYFRSVVAPFRASLYGSPDNHSGALLASEHGPAGRGELRTVFHLFGEHIRAFALALELTETDLAFPPPKLTQEVIKTSWGLYRWPLKNYQRYRNLEAIEDQADETALMTRAFSKLTALTELGLSCDAGLGFLQGPNLNKYMAKTQPPVFRKARSQPSPPKSMSDEDQELDRGKSVRYMNLKRMMLNAGFSLDEVPGAIELLLWCEGKDPKWVAWDEYDDDGTNLGYGSMAAGDRKLRPSHDADPDFGGARMDTGEPRAYPLEPLVLTAAQKEMLLEMSWAHDALIQSYVISITDNPYAFRNVTKVNIARIPSSLLHTINRQSFWESLSAVDEFSLGVIPDWRVVKKTNRLILDQMVSPCDALVPAYELLANCIAPRRQITKLHFEWVGGGELAIGAAQRNRYVLPAPFLATFHQMVEPMAASSSRELVLSLPYIRSLSLKNCYFTPHVLLHVIRTMSARSLESLKLEAVSITGPPQTELQPGYLALNTGHRNCSWPWPLCCSRAAPGRPFLFAGVPAAAPIQPQAMVGMHAQWMVQSNMIPNVPNIEQWLAQQVTGPLYPQQPPGSWPIGPPPNLVHQPTGPPPPLDDAVWQGPLISPWIPVPRLLSWAHILNEITPDQTLLERYQGYPIQELDYDAFEKLANKLKRFVPTPEAQKGRLQNIEFKSCGYVLSDWTTINNHDIIPPTQRMVAMPSNMLETLHNLDSYMLSYMAPSLGKVLDDFGDAEQFIMHHAFGMHFGWKGVYDADVMHAAHEDGFLEQGRGRFTGGWRRGEPLPEIKALLAAETTTPASGTSVPDN</sequence>
<proteinExistence type="predicted"/>
<feature type="region of interest" description="Disordered" evidence="1">
    <location>
        <begin position="264"/>
        <end position="288"/>
    </location>
</feature>
<dbReference type="EMBL" id="ADBL01002554">
    <property type="status" value="NOT_ANNOTATED_CDS"/>
    <property type="molecule type" value="Genomic_DNA"/>
</dbReference>
<dbReference type="VEuPathDB" id="FungiDB:MAPG_09938"/>
<evidence type="ECO:0000313" key="3">
    <source>
        <dbReference type="EnsemblFungi" id="MAPG_09938T0"/>
    </source>
</evidence>
<feature type="compositionally biased region" description="Basic and acidic residues" evidence="1">
    <location>
        <begin position="1"/>
        <end position="11"/>
    </location>
</feature>
<feature type="region of interest" description="Disordered" evidence="1">
    <location>
        <begin position="40"/>
        <end position="60"/>
    </location>
</feature>
<reference evidence="4" key="1">
    <citation type="submission" date="2010-05" db="EMBL/GenBank/DDBJ databases">
        <title>The genome sequence of Magnaporthe poae strain ATCC 64411.</title>
        <authorList>
            <person name="Ma L.-J."/>
            <person name="Dead R."/>
            <person name="Young S."/>
            <person name="Zeng Q."/>
            <person name="Koehrsen M."/>
            <person name="Alvarado L."/>
            <person name="Berlin A."/>
            <person name="Chapman S.B."/>
            <person name="Chen Z."/>
            <person name="Freedman E."/>
            <person name="Gellesch M."/>
            <person name="Goldberg J."/>
            <person name="Griggs A."/>
            <person name="Gujja S."/>
            <person name="Heilman E.R."/>
            <person name="Heiman D."/>
            <person name="Hepburn T."/>
            <person name="Howarth C."/>
            <person name="Jen D."/>
            <person name="Larson L."/>
            <person name="Mehta T."/>
            <person name="Neiman D."/>
            <person name="Pearson M."/>
            <person name="Roberts A."/>
            <person name="Saif S."/>
            <person name="Shea T."/>
            <person name="Shenoy N."/>
            <person name="Sisk P."/>
            <person name="Stolte C."/>
            <person name="Sykes S."/>
            <person name="Walk T."/>
            <person name="White J."/>
            <person name="Yandava C."/>
            <person name="Haas B."/>
            <person name="Nusbaum C."/>
            <person name="Birren B."/>
        </authorList>
    </citation>
    <scope>NUCLEOTIDE SEQUENCE [LARGE SCALE GENOMIC DNA]</scope>
    <source>
        <strain evidence="4">ATCC 64411 / 73-15</strain>
    </source>
</reference>
<reference evidence="2" key="3">
    <citation type="submission" date="2011-03" db="EMBL/GenBank/DDBJ databases">
        <title>Annotation of Magnaporthe poae ATCC 64411.</title>
        <authorList>
            <person name="Ma L.-J."/>
            <person name="Dead R."/>
            <person name="Young S.K."/>
            <person name="Zeng Q."/>
            <person name="Gargeya S."/>
            <person name="Fitzgerald M."/>
            <person name="Haas B."/>
            <person name="Abouelleil A."/>
            <person name="Alvarado L."/>
            <person name="Arachchi H.M."/>
            <person name="Berlin A."/>
            <person name="Brown A."/>
            <person name="Chapman S.B."/>
            <person name="Chen Z."/>
            <person name="Dunbar C."/>
            <person name="Freedman E."/>
            <person name="Gearin G."/>
            <person name="Gellesch M."/>
            <person name="Goldberg J."/>
            <person name="Griggs A."/>
            <person name="Gujja S."/>
            <person name="Heiman D."/>
            <person name="Howarth C."/>
            <person name="Larson L."/>
            <person name="Lui A."/>
            <person name="MacDonald P.J.P."/>
            <person name="Mehta T."/>
            <person name="Montmayeur A."/>
            <person name="Murphy C."/>
            <person name="Neiman D."/>
            <person name="Pearson M."/>
            <person name="Priest M."/>
            <person name="Roberts A."/>
            <person name="Saif S."/>
            <person name="Shea T."/>
            <person name="Shenoy N."/>
            <person name="Sisk P."/>
            <person name="Stolte C."/>
            <person name="Sykes S."/>
            <person name="Yandava C."/>
            <person name="Wortman J."/>
            <person name="Nusbaum C."/>
            <person name="Birren B."/>
        </authorList>
    </citation>
    <scope>NUCLEOTIDE SEQUENCE</scope>
    <source>
        <strain evidence="2">ATCC 64411</strain>
    </source>
</reference>
<reference evidence="3" key="5">
    <citation type="submission" date="2015-06" db="UniProtKB">
        <authorList>
            <consortium name="EnsemblFungi"/>
        </authorList>
    </citation>
    <scope>IDENTIFICATION</scope>
    <source>
        <strain evidence="3">ATCC 64411</strain>
    </source>
</reference>
<evidence type="ECO:0008006" key="5">
    <source>
        <dbReference type="Google" id="ProtNLM"/>
    </source>
</evidence>
<gene>
    <name evidence="2" type="ORF">MAPG_09938</name>
</gene>
<dbReference type="AlphaFoldDB" id="A0A0C4EB91"/>
<reference evidence="2" key="2">
    <citation type="submission" date="2010-05" db="EMBL/GenBank/DDBJ databases">
        <title>The Genome Sequence of Magnaporthe poae strain ATCC 64411.</title>
        <authorList>
            <consortium name="The Broad Institute Genome Sequencing Platform"/>
            <consortium name="Broad Institute Genome Sequencing Center for Infectious Disease"/>
            <person name="Ma L.-J."/>
            <person name="Dead R."/>
            <person name="Young S."/>
            <person name="Zeng Q."/>
            <person name="Koehrsen M."/>
            <person name="Alvarado L."/>
            <person name="Berlin A."/>
            <person name="Chapman S.B."/>
            <person name="Chen Z."/>
            <person name="Freedman E."/>
            <person name="Gellesch M."/>
            <person name="Goldberg J."/>
            <person name="Griggs A."/>
            <person name="Gujja S."/>
            <person name="Heilman E.R."/>
            <person name="Heiman D."/>
            <person name="Hepburn T."/>
            <person name="Howarth C."/>
            <person name="Jen D."/>
            <person name="Larson L."/>
            <person name="Mehta T."/>
            <person name="Neiman D."/>
            <person name="Pearson M."/>
            <person name="Roberts A."/>
            <person name="Saif S."/>
            <person name="Shea T."/>
            <person name="Shenoy N."/>
            <person name="Sisk P."/>
            <person name="Stolte C."/>
            <person name="Sykes S."/>
            <person name="Walk T."/>
            <person name="White J."/>
            <person name="Yandava C."/>
            <person name="Haas B."/>
            <person name="Nusbaum C."/>
            <person name="Birren B."/>
        </authorList>
    </citation>
    <scope>NUCLEOTIDE SEQUENCE</scope>
    <source>
        <strain evidence="2">ATCC 64411</strain>
    </source>
</reference>
<dbReference type="eggNOG" id="ENOG502SK00">
    <property type="taxonomic scope" value="Eukaryota"/>
</dbReference>
<feature type="region of interest" description="Disordered" evidence="1">
    <location>
        <begin position="1"/>
        <end position="23"/>
    </location>
</feature>
<evidence type="ECO:0000313" key="2">
    <source>
        <dbReference type="EMBL" id="KLU91418.1"/>
    </source>
</evidence>
<protein>
    <recommendedName>
        <fullName evidence="5">F-box domain-containing protein</fullName>
    </recommendedName>
</protein>